<dbReference type="Gene3D" id="3.30.565.10">
    <property type="entry name" value="Histidine kinase-like ATPase, C-terminal domain"/>
    <property type="match status" value="1"/>
</dbReference>
<feature type="transmembrane region" description="Helical" evidence="10">
    <location>
        <begin position="7"/>
        <end position="25"/>
    </location>
</feature>
<sequence>MKKNIRKLCFWTCIIVIFVIAIFYLNNYRKYSNGKEEYTVLKVAGDNNFPPFEYMDENGIYTGFNVDIMRAIALRTGFEVQFYPMKWEEACEKLKRGEIDIIQGMKYTNEREKYYDFSEGYLQNTQSIFVLNYNDEINSYEKLSEHKVAIQRGDVAINNLKALWNVDIVFTRDQEEAFNKLLSGEVDAYIGNTLTGVNYINKLNVREKIKLVDTPLNSSDYSIAVRKGDTKTLKLINEGLKEIKDNGTFEIIFRKWFGYSISYPKGYVQKVLKISSLIIVMFAIAILIFYRWNDLLKEEVAKQTAELEEANLNLLNKNKQIYEEKQFREEILNKMFNGIITINKEDKISFINDSALSILNLNIAYIIGKDFKDTIIGEIFSFNRMGNEGIEKEIEVGKKKIFINYKINLLNRNDEYSSEVIINFRDITEEKLMQETIRTKDRIESLGTLVSGIAHEIRNPLTSIKTYTELIPKKYDNPKFREMISMDIPREIERLNNLINDLLEYSKPRKPFKEHVNLLSEFQSILALVKDKLSKNNINVKIDIHEDAYVFMDKNHLKQVLINLILNAIESMDKEFKTINIYMNKENEKNVLYIEDNGCGIDEEYLDKIFNPFYTTKANGTGLGLFVSYQLPLENKVNIFLHSVKGKGTKFALEFGEVRSEHIV</sequence>
<dbReference type="PRINTS" id="PR00344">
    <property type="entry name" value="BCTRLSENSOR"/>
</dbReference>
<keyword evidence="3" id="KW-0597">Phosphoprotein</keyword>
<dbReference type="Proteomes" id="UP000563151">
    <property type="component" value="Unassembled WGS sequence"/>
</dbReference>
<keyword evidence="9" id="KW-0175">Coiled coil</keyword>
<evidence type="ECO:0000259" key="11">
    <source>
        <dbReference type="PROSITE" id="PS50109"/>
    </source>
</evidence>
<dbReference type="CDD" id="cd00082">
    <property type="entry name" value="HisKA"/>
    <property type="match status" value="1"/>
</dbReference>
<dbReference type="Gene3D" id="3.30.450.20">
    <property type="entry name" value="PAS domain"/>
    <property type="match status" value="1"/>
</dbReference>
<keyword evidence="7" id="KW-0067">ATP-binding</keyword>
<dbReference type="Pfam" id="PF02518">
    <property type="entry name" value="HATPase_c"/>
    <property type="match status" value="1"/>
</dbReference>
<organism evidence="12 13">
    <name type="scientific">Clostridium tetanomorphum</name>
    <dbReference type="NCBI Taxonomy" id="1553"/>
    <lineage>
        <taxon>Bacteria</taxon>
        <taxon>Bacillati</taxon>
        <taxon>Bacillota</taxon>
        <taxon>Clostridia</taxon>
        <taxon>Eubacteriales</taxon>
        <taxon>Clostridiaceae</taxon>
        <taxon>Clostridium</taxon>
    </lineage>
</organism>
<dbReference type="SUPFAM" id="SSF47384">
    <property type="entry name" value="Homodimeric domain of signal transducing histidine kinase"/>
    <property type="match status" value="1"/>
</dbReference>
<dbReference type="SMART" id="SM00091">
    <property type="entry name" value="PAS"/>
    <property type="match status" value="1"/>
</dbReference>
<dbReference type="SMART" id="SM00388">
    <property type="entry name" value="HisKA"/>
    <property type="match status" value="1"/>
</dbReference>
<evidence type="ECO:0000256" key="5">
    <source>
        <dbReference type="ARBA" id="ARBA00022741"/>
    </source>
</evidence>
<keyword evidence="8" id="KW-0902">Two-component regulatory system</keyword>
<proteinExistence type="predicted"/>
<keyword evidence="10" id="KW-0812">Transmembrane</keyword>
<dbReference type="Pfam" id="PF00497">
    <property type="entry name" value="SBP_bac_3"/>
    <property type="match status" value="1"/>
</dbReference>
<gene>
    <name evidence="12" type="ORF">HGG79_10840</name>
</gene>
<evidence type="ECO:0000256" key="7">
    <source>
        <dbReference type="ARBA" id="ARBA00022840"/>
    </source>
</evidence>
<accession>A0A923E890</accession>
<evidence type="ECO:0000313" key="13">
    <source>
        <dbReference type="Proteomes" id="UP000563151"/>
    </source>
</evidence>
<dbReference type="InterPro" id="IPR005467">
    <property type="entry name" value="His_kinase_dom"/>
</dbReference>
<keyword evidence="13" id="KW-1185">Reference proteome</keyword>
<evidence type="ECO:0000256" key="3">
    <source>
        <dbReference type="ARBA" id="ARBA00022553"/>
    </source>
</evidence>
<feature type="transmembrane region" description="Helical" evidence="10">
    <location>
        <begin position="271"/>
        <end position="290"/>
    </location>
</feature>
<feature type="domain" description="Histidine kinase" evidence="11">
    <location>
        <begin position="452"/>
        <end position="659"/>
    </location>
</feature>
<dbReference type="InterPro" id="IPR035965">
    <property type="entry name" value="PAS-like_dom_sf"/>
</dbReference>
<evidence type="ECO:0000256" key="9">
    <source>
        <dbReference type="SAM" id="Coils"/>
    </source>
</evidence>
<dbReference type="AlphaFoldDB" id="A0A923E890"/>
<dbReference type="InterPro" id="IPR003661">
    <property type="entry name" value="HisK_dim/P_dom"/>
</dbReference>
<keyword evidence="5" id="KW-0547">Nucleotide-binding</keyword>
<dbReference type="PANTHER" id="PTHR43065">
    <property type="entry name" value="SENSOR HISTIDINE KINASE"/>
    <property type="match status" value="1"/>
</dbReference>
<name>A0A923E890_CLOTT</name>
<evidence type="ECO:0000313" key="12">
    <source>
        <dbReference type="EMBL" id="MBC2398263.1"/>
    </source>
</evidence>
<dbReference type="GO" id="GO:0005524">
    <property type="term" value="F:ATP binding"/>
    <property type="evidence" value="ECO:0007669"/>
    <property type="project" value="UniProtKB-KW"/>
</dbReference>
<dbReference type="Gene3D" id="1.10.287.130">
    <property type="match status" value="1"/>
</dbReference>
<dbReference type="EC" id="2.7.13.3" evidence="2"/>
<dbReference type="SUPFAM" id="SSF53850">
    <property type="entry name" value="Periplasmic binding protein-like II"/>
    <property type="match status" value="1"/>
</dbReference>
<dbReference type="CDD" id="cd00130">
    <property type="entry name" value="PAS"/>
    <property type="match status" value="1"/>
</dbReference>
<evidence type="ECO:0000256" key="8">
    <source>
        <dbReference type="ARBA" id="ARBA00023012"/>
    </source>
</evidence>
<evidence type="ECO:0000256" key="4">
    <source>
        <dbReference type="ARBA" id="ARBA00022679"/>
    </source>
</evidence>
<dbReference type="PANTHER" id="PTHR43065:SF10">
    <property type="entry name" value="PEROXIDE STRESS-ACTIVATED HISTIDINE KINASE MAK3"/>
    <property type="match status" value="1"/>
</dbReference>
<dbReference type="SUPFAM" id="SSF55874">
    <property type="entry name" value="ATPase domain of HSP90 chaperone/DNA topoisomerase II/histidine kinase"/>
    <property type="match status" value="1"/>
</dbReference>
<dbReference type="SMART" id="SM00062">
    <property type="entry name" value="PBPb"/>
    <property type="match status" value="1"/>
</dbReference>
<dbReference type="SMART" id="SM00387">
    <property type="entry name" value="HATPase_c"/>
    <property type="match status" value="1"/>
</dbReference>
<dbReference type="RefSeq" id="WP_173679988.1">
    <property type="nucleotide sequence ID" value="NZ_JAAZWO010000012.1"/>
</dbReference>
<dbReference type="InterPro" id="IPR000014">
    <property type="entry name" value="PAS"/>
</dbReference>
<dbReference type="Gene3D" id="3.40.190.10">
    <property type="entry name" value="Periplasmic binding protein-like II"/>
    <property type="match status" value="2"/>
</dbReference>
<comment type="catalytic activity">
    <reaction evidence="1">
        <text>ATP + protein L-histidine = ADP + protein N-phospho-L-histidine.</text>
        <dbReference type="EC" id="2.7.13.3"/>
    </reaction>
</comment>
<keyword evidence="4" id="KW-0808">Transferase</keyword>
<dbReference type="CDD" id="cd13704">
    <property type="entry name" value="PBP2_HisK"/>
    <property type="match status" value="1"/>
</dbReference>
<comment type="caution">
    <text evidence="12">The sequence shown here is derived from an EMBL/GenBank/DDBJ whole genome shotgun (WGS) entry which is preliminary data.</text>
</comment>
<dbReference type="GO" id="GO:0000155">
    <property type="term" value="F:phosphorelay sensor kinase activity"/>
    <property type="evidence" value="ECO:0007669"/>
    <property type="project" value="InterPro"/>
</dbReference>
<keyword evidence="6" id="KW-0418">Kinase</keyword>
<dbReference type="InterPro" id="IPR001638">
    <property type="entry name" value="Solute-binding_3/MltF_N"/>
</dbReference>
<evidence type="ECO:0000256" key="2">
    <source>
        <dbReference type="ARBA" id="ARBA00012438"/>
    </source>
</evidence>
<dbReference type="InterPro" id="IPR036890">
    <property type="entry name" value="HATPase_C_sf"/>
</dbReference>
<dbReference type="InterPro" id="IPR003594">
    <property type="entry name" value="HATPase_dom"/>
</dbReference>
<keyword evidence="10" id="KW-1133">Transmembrane helix</keyword>
<dbReference type="InterPro" id="IPR004358">
    <property type="entry name" value="Sig_transdc_His_kin-like_C"/>
</dbReference>
<keyword evidence="10" id="KW-0472">Membrane</keyword>
<reference evidence="12 13" key="1">
    <citation type="submission" date="2020-04" db="EMBL/GenBank/DDBJ databases">
        <title>Genomic insights into acetone-butanol-ethanol (ABE) fermentation by sequencing solventogenic clostridia strains.</title>
        <authorList>
            <person name="Brown S."/>
        </authorList>
    </citation>
    <scope>NUCLEOTIDE SEQUENCE [LARGE SCALE GENOMIC DNA]</scope>
    <source>
        <strain evidence="12 13">DJ011</strain>
    </source>
</reference>
<dbReference type="Pfam" id="PF00512">
    <property type="entry name" value="HisKA"/>
    <property type="match status" value="1"/>
</dbReference>
<dbReference type="SUPFAM" id="SSF55785">
    <property type="entry name" value="PYP-like sensor domain (PAS domain)"/>
    <property type="match status" value="1"/>
</dbReference>
<protein>
    <recommendedName>
        <fullName evidence="2">histidine kinase</fullName>
        <ecNumber evidence="2">2.7.13.3</ecNumber>
    </recommendedName>
</protein>
<dbReference type="PROSITE" id="PS50109">
    <property type="entry name" value="HIS_KIN"/>
    <property type="match status" value="1"/>
</dbReference>
<evidence type="ECO:0000256" key="1">
    <source>
        <dbReference type="ARBA" id="ARBA00000085"/>
    </source>
</evidence>
<evidence type="ECO:0000256" key="10">
    <source>
        <dbReference type="SAM" id="Phobius"/>
    </source>
</evidence>
<dbReference type="EMBL" id="JAAZWO010000012">
    <property type="protein sequence ID" value="MBC2398263.1"/>
    <property type="molecule type" value="Genomic_DNA"/>
</dbReference>
<feature type="coiled-coil region" evidence="9">
    <location>
        <begin position="293"/>
        <end position="325"/>
    </location>
</feature>
<evidence type="ECO:0000256" key="6">
    <source>
        <dbReference type="ARBA" id="ARBA00022777"/>
    </source>
</evidence>
<dbReference type="InterPro" id="IPR036097">
    <property type="entry name" value="HisK_dim/P_sf"/>
</dbReference>